<feature type="transmembrane region" description="Helical" evidence="7">
    <location>
        <begin position="429"/>
        <end position="460"/>
    </location>
</feature>
<evidence type="ECO:0000259" key="8">
    <source>
        <dbReference type="PROSITE" id="PS51382"/>
    </source>
</evidence>
<feature type="compositionally biased region" description="Polar residues" evidence="6">
    <location>
        <begin position="169"/>
        <end position="181"/>
    </location>
</feature>
<dbReference type="CDD" id="cd01115">
    <property type="entry name" value="SLC13_permease"/>
    <property type="match status" value="1"/>
</dbReference>
<dbReference type="Pfam" id="PF03105">
    <property type="entry name" value="SPX"/>
    <property type="match status" value="2"/>
</dbReference>
<dbReference type="GO" id="GO:0006817">
    <property type="term" value="P:phosphate ion transport"/>
    <property type="evidence" value="ECO:0007669"/>
    <property type="project" value="TreeGrafter"/>
</dbReference>
<dbReference type="STRING" id="692275.N1QKI9"/>
<evidence type="ECO:0000256" key="2">
    <source>
        <dbReference type="ARBA" id="ARBA00022448"/>
    </source>
</evidence>
<feature type="compositionally biased region" description="Acidic residues" evidence="6">
    <location>
        <begin position="157"/>
        <end position="167"/>
    </location>
</feature>
<feature type="transmembrane region" description="Helical" evidence="7">
    <location>
        <begin position="746"/>
        <end position="779"/>
    </location>
</feature>
<proteinExistence type="predicted"/>
<name>N1QKI9_SPHMS</name>
<dbReference type="InterPro" id="IPR004680">
    <property type="entry name" value="Cit_transptr-like_dom"/>
</dbReference>
<dbReference type="InterPro" id="IPR004331">
    <property type="entry name" value="SPX_dom"/>
</dbReference>
<feature type="transmembrane region" description="Helical" evidence="7">
    <location>
        <begin position="395"/>
        <end position="417"/>
    </location>
</feature>
<dbReference type="HOGENOM" id="CLU_005170_8_0_1"/>
<sequence length="864" mass="95545">MKFSHSIQFNAVPEWSSNYIAYSNLKKLIYQLEKQLNQNGQAATHHQDPESSPLLTNGDLDNPDKIFTRKLDDELEKICSFYQIKELEILGEVDALLRDVEEFEAEHAAGEADGQGGERRQSLWARARQQSIFRALPGKRRKSSTVSSGRRAARIEEGDESEDEDNENAPLTKSQSTLERSTTLDRSMRKDLATGTYPDGESSAEFRRRPSTAFIDFGDDALQALYDEGITLKKRTINLYVTLCELRSFIQLNETGFNKVLKKYDKILDRNLKKSYVASKVKPAEPFQQSTMERISEYLKKVEEAYAGIVTKGDIEAARQELRLHLREHVVWERNTVWREMIGIERKAQAANLGIRNTMLGQDNDPKRARLQGDDDDGTTKEVNLPIGKYRCPKFLVTGTFWVLCAIIAIFAVLLSVPIMERPEQQNCLALVVFVSLLWATEAIPLFVTSLLVPLLCVLLQVVREDVKPNRRLTSKQAAGYVFASMWTPVIMLLLGGFTIAAALSKYNIAKMMATFVLSKAGTKPRTVLLTSMGVAMFASMWISNVAAPVLCFSIVQPILRNLPSDSDMTKALLLGIALASNMGGAASPIASPQNLIALENMLPQPGWGTWFFIALPVCIISILLIWVLLLVTFRPGRNTTIVPIRPMKDKFTGVQWFITIVTLVTIALWCVSHQLEHIFGDMGVIAIIPIVLFFGTGILTKEDFNNFLWTIIILAAGGLALGKAVNSSGLLKTIAVSITAQVSHLPLYGIVCAFAALIGVVATFISHTVAALIVLPLVREVGAGMENPAPNLLVMISVLMASAAMGLPTSGFPNMTAIMMEDSQTGQRYLQVRHFLTRGIPASMMAYGVIVTVGYGLCRVVGY</sequence>
<comment type="subcellular location">
    <subcellularLocation>
        <location evidence="1">Membrane</location>
        <topology evidence="1">Multi-pass membrane protein</topology>
    </subcellularLocation>
</comment>
<dbReference type="Proteomes" id="UP000016931">
    <property type="component" value="Unassembled WGS sequence"/>
</dbReference>
<evidence type="ECO:0000313" key="10">
    <source>
        <dbReference type="Proteomes" id="UP000016931"/>
    </source>
</evidence>
<feature type="region of interest" description="Disordered" evidence="6">
    <location>
        <begin position="135"/>
        <end position="205"/>
    </location>
</feature>
<feature type="transmembrane region" description="Helical" evidence="7">
    <location>
        <begin position="708"/>
        <end position="726"/>
    </location>
</feature>
<evidence type="ECO:0000313" key="9">
    <source>
        <dbReference type="EMBL" id="EMF17766.1"/>
    </source>
</evidence>
<dbReference type="Pfam" id="PF03600">
    <property type="entry name" value="CitMHS"/>
    <property type="match status" value="1"/>
</dbReference>
<feature type="region of interest" description="Disordered" evidence="6">
    <location>
        <begin position="40"/>
        <end position="60"/>
    </location>
</feature>
<dbReference type="CDD" id="cd14478">
    <property type="entry name" value="SPX_PHO87_PHO90_like"/>
    <property type="match status" value="1"/>
</dbReference>
<dbReference type="PROSITE" id="PS51382">
    <property type="entry name" value="SPX"/>
    <property type="match status" value="1"/>
</dbReference>
<feature type="transmembrane region" description="Helical" evidence="7">
    <location>
        <begin position="845"/>
        <end position="863"/>
    </location>
</feature>
<feature type="transmembrane region" description="Helical" evidence="7">
    <location>
        <begin position="791"/>
        <end position="808"/>
    </location>
</feature>
<feature type="transmembrane region" description="Helical" evidence="7">
    <location>
        <begin position="611"/>
        <end position="634"/>
    </location>
</feature>
<evidence type="ECO:0000256" key="7">
    <source>
        <dbReference type="SAM" id="Phobius"/>
    </source>
</evidence>
<evidence type="ECO:0000256" key="1">
    <source>
        <dbReference type="ARBA" id="ARBA00004141"/>
    </source>
</evidence>
<evidence type="ECO:0000256" key="3">
    <source>
        <dbReference type="ARBA" id="ARBA00022692"/>
    </source>
</evidence>
<protein>
    <submittedName>
        <fullName evidence="9">SPX domain-containing protein</fullName>
    </submittedName>
</protein>
<dbReference type="EMBL" id="KB456260">
    <property type="protein sequence ID" value="EMF17766.1"/>
    <property type="molecule type" value="Genomic_DNA"/>
</dbReference>
<accession>N1QKI9</accession>
<evidence type="ECO:0000256" key="6">
    <source>
        <dbReference type="SAM" id="MobiDB-lite"/>
    </source>
</evidence>
<organism evidence="9 10">
    <name type="scientific">Sphaerulina musiva (strain SO2202)</name>
    <name type="common">Poplar stem canker fungus</name>
    <name type="synonym">Septoria musiva</name>
    <dbReference type="NCBI Taxonomy" id="692275"/>
    <lineage>
        <taxon>Eukaryota</taxon>
        <taxon>Fungi</taxon>
        <taxon>Dikarya</taxon>
        <taxon>Ascomycota</taxon>
        <taxon>Pezizomycotina</taxon>
        <taxon>Dothideomycetes</taxon>
        <taxon>Dothideomycetidae</taxon>
        <taxon>Mycosphaerellales</taxon>
        <taxon>Mycosphaerellaceae</taxon>
        <taxon>Sphaerulina</taxon>
    </lineage>
</organism>
<dbReference type="GO" id="GO:0005886">
    <property type="term" value="C:plasma membrane"/>
    <property type="evidence" value="ECO:0007669"/>
    <property type="project" value="TreeGrafter"/>
</dbReference>
<feature type="domain" description="SPX" evidence="8">
    <location>
        <begin position="1"/>
        <end position="278"/>
    </location>
</feature>
<feature type="transmembrane region" description="Helical" evidence="7">
    <location>
        <begin position="655"/>
        <end position="673"/>
    </location>
</feature>
<dbReference type="GO" id="GO:0006797">
    <property type="term" value="P:polyphosphate metabolic process"/>
    <property type="evidence" value="ECO:0007669"/>
    <property type="project" value="TreeGrafter"/>
</dbReference>
<keyword evidence="2" id="KW-0813">Transport</keyword>
<dbReference type="GO" id="GO:0005315">
    <property type="term" value="F:phosphate transmembrane transporter activity"/>
    <property type="evidence" value="ECO:0007669"/>
    <property type="project" value="TreeGrafter"/>
</dbReference>
<evidence type="ECO:0000256" key="5">
    <source>
        <dbReference type="ARBA" id="ARBA00023136"/>
    </source>
</evidence>
<keyword evidence="3 7" id="KW-0812">Transmembrane</keyword>
<feature type="transmembrane region" description="Helical" evidence="7">
    <location>
        <begin position="679"/>
        <end position="701"/>
    </location>
</feature>
<feature type="compositionally biased region" description="Basic and acidic residues" evidence="6">
    <location>
        <begin position="182"/>
        <end position="192"/>
    </location>
</feature>
<feature type="transmembrane region" description="Helical" evidence="7">
    <location>
        <begin position="572"/>
        <end position="591"/>
    </location>
</feature>
<evidence type="ECO:0000256" key="4">
    <source>
        <dbReference type="ARBA" id="ARBA00022989"/>
    </source>
</evidence>
<dbReference type="OrthoDB" id="10260443at2759"/>
<dbReference type="AlphaFoldDB" id="N1QKI9"/>
<feature type="transmembrane region" description="Helical" evidence="7">
    <location>
        <begin position="535"/>
        <end position="560"/>
    </location>
</feature>
<reference evidence="9 10" key="1">
    <citation type="journal article" date="2012" name="PLoS Pathog.">
        <title>Diverse lifestyles and strategies of plant pathogenesis encoded in the genomes of eighteen Dothideomycetes fungi.</title>
        <authorList>
            <person name="Ohm R.A."/>
            <person name="Feau N."/>
            <person name="Henrissat B."/>
            <person name="Schoch C.L."/>
            <person name="Horwitz B.A."/>
            <person name="Barry K.W."/>
            <person name="Condon B.J."/>
            <person name="Copeland A.C."/>
            <person name="Dhillon B."/>
            <person name="Glaser F."/>
            <person name="Hesse C.N."/>
            <person name="Kosti I."/>
            <person name="LaButti K."/>
            <person name="Lindquist E.A."/>
            <person name="Lucas S."/>
            <person name="Salamov A.A."/>
            <person name="Bradshaw R.E."/>
            <person name="Ciuffetti L."/>
            <person name="Hamelin R.C."/>
            <person name="Kema G.H.J."/>
            <person name="Lawrence C."/>
            <person name="Scott J.A."/>
            <person name="Spatafora J.W."/>
            <person name="Turgeon B.G."/>
            <person name="de Wit P.J.G.M."/>
            <person name="Zhong S."/>
            <person name="Goodwin S.B."/>
            <person name="Grigoriev I.V."/>
        </authorList>
    </citation>
    <scope>NUCLEOTIDE SEQUENCE [LARGE SCALE GENOMIC DNA]</scope>
    <source>
        <strain evidence="9 10">SO2202</strain>
    </source>
</reference>
<feature type="transmembrane region" description="Helical" evidence="7">
    <location>
        <begin position="481"/>
        <end position="504"/>
    </location>
</feature>
<dbReference type="OMA" id="GYGLMYI"/>
<dbReference type="RefSeq" id="XP_016765887.1">
    <property type="nucleotide sequence ID" value="XM_016903822.1"/>
</dbReference>
<dbReference type="PANTHER" id="PTHR10283:SF92">
    <property type="entry name" value="LOW-AFFINITY PHOSPHATE TRANSPORTER PHO91"/>
    <property type="match status" value="1"/>
</dbReference>
<dbReference type="PANTHER" id="PTHR10283">
    <property type="entry name" value="SOLUTE CARRIER FAMILY 13 MEMBER"/>
    <property type="match status" value="1"/>
</dbReference>
<keyword evidence="4 7" id="KW-1133">Transmembrane helix</keyword>
<keyword evidence="10" id="KW-1185">Reference proteome</keyword>
<dbReference type="eggNOG" id="KOG1281">
    <property type="taxonomic scope" value="Eukaryota"/>
</dbReference>
<gene>
    <name evidence="9" type="ORF">SEPMUDRAFT_146724</name>
</gene>
<keyword evidence="5 7" id="KW-0472">Membrane</keyword>
<dbReference type="GeneID" id="27900959"/>